<protein>
    <submittedName>
        <fullName evidence="2">Uncharacterized protein</fullName>
    </submittedName>
</protein>
<comment type="caution">
    <text evidence="2">The sequence shown here is derived from an EMBL/GenBank/DDBJ whole genome shotgun (WGS) entry which is preliminary data.</text>
</comment>
<feature type="region of interest" description="Disordered" evidence="1">
    <location>
        <begin position="1"/>
        <end position="20"/>
    </location>
</feature>
<name>A0A8K1CG00_PYTOL</name>
<evidence type="ECO:0000313" key="2">
    <source>
        <dbReference type="EMBL" id="TMW62344.1"/>
    </source>
</evidence>
<dbReference type="AlphaFoldDB" id="A0A8K1CG00"/>
<accession>A0A8K1CG00</accession>
<dbReference type="Proteomes" id="UP000794436">
    <property type="component" value="Unassembled WGS sequence"/>
</dbReference>
<gene>
    <name evidence="2" type="ORF">Poli38472_009837</name>
</gene>
<keyword evidence="3" id="KW-1185">Reference proteome</keyword>
<sequence length="122" mass="13717">MKGERTVSAGNPGRERSERNPLAQLIELWAEILEVNQAVTHYSHRIVELERTIVKQNVRILQLEATEDEMTKTVANQNIRIRHLEAAQQAQHCASTLRPSDGAIVPAGRSSFFALFSRTPSK</sequence>
<reference evidence="2" key="1">
    <citation type="submission" date="2019-03" db="EMBL/GenBank/DDBJ databases">
        <title>Long read genome sequence of the mycoparasitic Pythium oligandrum ATCC 38472 isolated from sugarbeet rhizosphere.</title>
        <authorList>
            <person name="Gaulin E."/>
        </authorList>
    </citation>
    <scope>NUCLEOTIDE SEQUENCE</scope>
    <source>
        <strain evidence="2">ATCC 38472_TT</strain>
    </source>
</reference>
<proteinExistence type="predicted"/>
<dbReference type="EMBL" id="SPLM01000074">
    <property type="protein sequence ID" value="TMW62344.1"/>
    <property type="molecule type" value="Genomic_DNA"/>
</dbReference>
<evidence type="ECO:0000256" key="1">
    <source>
        <dbReference type="SAM" id="MobiDB-lite"/>
    </source>
</evidence>
<evidence type="ECO:0000313" key="3">
    <source>
        <dbReference type="Proteomes" id="UP000794436"/>
    </source>
</evidence>
<organism evidence="2 3">
    <name type="scientific">Pythium oligandrum</name>
    <name type="common">Mycoparasitic fungus</name>
    <dbReference type="NCBI Taxonomy" id="41045"/>
    <lineage>
        <taxon>Eukaryota</taxon>
        <taxon>Sar</taxon>
        <taxon>Stramenopiles</taxon>
        <taxon>Oomycota</taxon>
        <taxon>Peronosporomycetes</taxon>
        <taxon>Pythiales</taxon>
        <taxon>Pythiaceae</taxon>
        <taxon>Pythium</taxon>
    </lineage>
</organism>